<dbReference type="STRING" id="56484.A0A1Y2ERG5"/>
<dbReference type="InterPro" id="IPR039454">
    <property type="entry name" value="OM14"/>
</dbReference>
<name>A0A1Y2ERG5_PROLT</name>
<dbReference type="OrthoDB" id="5422928at2759"/>
<feature type="region of interest" description="Disordered" evidence="1">
    <location>
        <begin position="1"/>
        <end position="100"/>
    </location>
</feature>
<reference evidence="2 3" key="1">
    <citation type="submission" date="2016-07" db="EMBL/GenBank/DDBJ databases">
        <title>Pervasive Adenine N6-methylation of Active Genes in Fungi.</title>
        <authorList>
            <consortium name="DOE Joint Genome Institute"/>
            <person name="Mondo S.J."/>
            <person name="Dannebaum R.O."/>
            <person name="Kuo R.C."/>
            <person name="Labutti K."/>
            <person name="Haridas S."/>
            <person name="Kuo A."/>
            <person name="Salamov A."/>
            <person name="Ahrendt S.R."/>
            <person name="Lipzen A."/>
            <person name="Sullivan W."/>
            <person name="Andreopoulos W.B."/>
            <person name="Clum A."/>
            <person name="Lindquist E."/>
            <person name="Daum C."/>
            <person name="Ramamoorthy G.K."/>
            <person name="Gryganskyi A."/>
            <person name="Culley D."/>
            <person name="Magnuson J.K."/>
            <person name="James T.Y."/>
            <person name="O'Malley M.A."/>
            <person name="Stajich J.E."/>
            <person name="Spatafora J.W."/>
            <person name="Visel A."/>
            <person name="Grigoriev I.V."/>
        </authorList>
    </citation>
    <scope>NUCLEOTIDE SEQUENCE [LARGE SCALE GENOMIC DNA]</scope>
    <source>
        <strain evidence="2 3">12-1054</strain>
    </source>
</reference>
<dbReference type="GO" id="GO:0006626">
    <property type="term" value="P:protein targeting to mitochondrion"/>
    <property type="evidence" value="ECO:0007669"/>
    <property type="project" value="TreeGrafter"/>
</dbReference>
<accession>A0A1Y2ERG5</accession>
<evidence type="ECO:0000313" key="3">
    <source>
        <dbReference type="Proteomes" id="UP000193685"/>
    </source>
</evidence>
<dbReference type="EMBL" id="MCFI01000031">
    <property type="protein sequence ID" value="ORY74138.1"/>
    <property type="molecule type" value="Genomic_DNA"/>
</dbReference>
<dbReference type="Proteomes" id="UP000193685">
    <property type="component" value="Unassembled WGS sequence"/>
</dbReference>
<sequence>MSSYSEVAAQGPKQSDAEKAANAVPSLVDHAAEPSTTTDAGQQINIVDSGFKERDVKTETQAKGRELAQEAEEKAKRAEGKVKDEAHKAKEGAKKAGRKAENALIKAGQDDRTYQVLNAVLFAAVGFAGYQRFQSGRLEWTTVGASALGLGLLVTMEGAVQRWFEQQ</sequence>
<evidence type="ECO:0000256" key="1">
    <source>
        <dbReference type="SAM" id="MobiDB-lite"/>
    </source>
</evidence>
<dbReference type="PANTHER" id="PTHR38402">
    <property type="entry name" value="MITOCHONDRIAL OUTER MEMBRANE PROTEIN OM14"/>
    <property type="match status" value="1"/>
</dbReference>
<dbReference type="RefSeq" id="XP_040721972.1">
    <property type="nucleotide sequence ID" value="XM_040866482.1"/>
</dbReference>
<evidence type="ECO:0000313" key="2">
    <source>
        <dbReference type="EMBL" id="ORY74138.1"/>
    </source>
</evidence>
<proteinExistence type="predicted"/>
<keyword evidence="3" id="KW-1185">Reference proteome</keyword>
<dbReference type="GeneID" id="63783081"/>
<feature type="compositionally biased region" description="Polar residues" evidence="1">
    <location>
        <begin position="34"/>
        <end position="46"/>
    </location>
</feature>
<protein>
    <submittedName>
        <fullName evidence="2">Uncharacterized protein</fullName>
    </submittedName>
</protein>
<dbReference type="GO" id="GO:0005741">
    <property type="term" value="C:mitochondrial outer membrane"/>
    <property type="evidence" value="ECO:0007669"/>
    <property type="project" value="InterPro"/>
</dbReference>
<dbReference type="AlphaFoldDB" id="A0A1Y2ERG5"/>
<dbReference type="GO" id="GO:1990593">
    <property type="term" value="F:nascent polypeptide-associated complex binding"/>
    <property type="evidence" value="ECO:0007669"/>
    <property type="project" value="InterPro"/>
</dbReference>
<gene>
    <name evidence="2" type="ORF">BCR37DRAFT_227507</name>
</gene>
<organism evidence="2 3">
    <name type="scientific">Protomyces lactucae-debilis</name>
    <dbReference type="NCBI Taxonomy" id="2754530"/>
    <lineage>
        <taxon>Eukaryota</taxon>
        <taxon>Fungi</taxon>
        <taxon>Dikarya</taxon>
        <taxon>Ascomycota</taxon>
        <taxon>Taphrinomycotina</taxon>
        <taxon>Taphrinomycetes</taxon>
        <taxon>Taphrinales</taxon>
        <taxon>Protomycetaceae</taxon>
        <taxon>Protomyces</taxon>
    </lineage>
</organism>
<dbReference type="PANTHER" id="PTHR38402:SF1">
    <property type="entry name" value="MITOCHONDRIAL OUTER MEMBRANE PROTEIN OM14"/>
    <property type="match status" value="1"/>
</dbReference>
<feature type="compositionally biased region" description="Basic and acidic residues" evidence="1">
    <location>
        <begin position="50"/>
        <end position="100"/>
    </location>
</feature>
<comment type="caution">
    <text evidence="2">The sequence shown here is derived from an EMBL/GenBank/DDBJ whole genome shotgun (WGS) entry which is preliminary data.</text>
</comment>